<dbReference type="EMBL" id="FRFG01000015">
    <property type="protein sequence ID" value="SHO55579.1"/>
    <property type="molecule type" value="Genomic_DNA"/>
</dbReference>
<evidence type="ECO:0000313" key="1">
    <source>
        <dbReference type="EMBL" id="SHO55579.1"/>
    </source>
</evidence>
<dbReference type="Proteomes" id="UP000184600">
    <property type="component" value="Unassembled WGS sequence"/>
</dbReference>
<sequence>MKTLPGIVLIDDKKDDLETIQDSFIRAGYPCFPIHYQNNEPDNPSGIKHVNLNMIKPRVIITDLNLQEQQINPVQLVAPIAEVLKKIAVDGPYILYFWSRNAGKVREVMELISKRYSDIPYPLDWGVLDKARFMNQPNELTESVKELFTKDPVFHALYSWENRVATAAQATTDSLFQLARPAEKTTLSRFQETTSKKLQTMLAAIGNETLGVKNAKDEPEVAIELGLEPVLHDHIQSMYEKIDRSVWLKAANGIGERLAQESYRDVKAQLNSFYHIEELLRDAPKNKRGTWIEADKNYFSNELYEKKIKNNLGRNIKTLLNEEFLDSSQGTKESRRKAHAATRLGFIELSAECDQAQRKTKLNRFFLSAMIPKKYEDFTYFRGGKSDTAHAGVYRLPNVVVSDEEYIVKISFMYQVGAIPDSNKWLGDPVFRLKDQILSDISYKASQHSARPGIIRFD</sequence>
<evidence type="ECO:0008006" key="3">
    <source>
        <dbReference type="Google" id="ProtNLM"/>
    </source>
</evidence>
<evidence type="ECO:0000313" key="2">
    <source>
        <dbReference type="Proteomes" id="UP000184600"/>
    </source>
</evidence>
<protein>
    <recommendedName>
        <fullName evidence="3">Response receiver domain-containing protein</fullName>
    </recommendedName>
</protein>
<keyword evidence="2" id="KW-1185">Reference proteome</keyword>
<dbReference type="AlphaFoldDB" id="A0A1M7YSJ2"/>
<gene>
    <name evidence="1" type="ORF">VQ7734_01315</name>
</gene>
<dbReference type="RefSeq" id="WP_073580717.1">
    <property type="nucleotide sequence ID" value="NZ_AP024897.1"/>
</dbReference>
<reference evidence="2" key="1">
    <citation type="submission" date="2016-12" db="EMBL/GenBank/DDBJ databases">
        <authorList>
            <person name="Rodrigo-Torres L."/>
            <person name="Arahal R.D."/>
            <person name="Lucena T."/>
        </authorList>
    </citation>
    <scope>NUCLEOTIDE SEQUENCE [LARGE SCALE GENOMIC DNA]</scope>
</reference>
<accession>A0A1M7YSJ2</accession>
<dbReference type="OrthoDB" id="6396257at2"/>
<organism evidence="1 2">
    <name type="scientific">Vibrio quintilis</name>
    <dbReference type="NCBI Taxonomy" id="1117707"/>
    <lineage>
        <taxon>Bacteria</taxon>
        <taxon>Pseudomonadati</taxon>
        <taxon>Pseudomonadota</taxon>
        <taxon>Gammaproteobacteria</taxon>
        <taxon>Vibrionales</taxon>
        <taxon>Vibrionaceae</taxon>
        <taxon>Vibrio</taxon>
    </lineage>
</organism>
<name>A0A1M7YSJ2_9VIBR</name>
<proteinExistence type="predicted"/>